<reference evidence="2 3" key="1">
    <citation type="submission" date="2020-02" db="EMBL/GenBank/DDBJ databases">
        <title>Draft genome sequence of Haematococcus lacustris strain NIES-144.</title>
        <authorList>
            <person name="Morimoto D."/>
            <person name="Nakagawa S."/>
            <person name="Yoshida T."/>
            <person name="Sawayama S."/>
        </authorList>
    </citation>
    <scope>NUCLEOTIDE SEQUENCE [LARGE SCALE GENOMIC DNA]</scope>
    <source>
        <strain evidence="2 3">NIES-144</strain>
    </source>
</reference>
<protein>
    <submittedName>
        <fullName evidence="2">Rab-GAP TBC domain-containing protein</fullName>
    </submittedName>
</protein>
<organism evidence="2 3">
    <name type="scientific">Haematococcus lacustris</name>
    <name type="common">Green alga</name>
    <name type="synonym">Haematococcus pluvialis</name>
    <dbReference type="NCBI Taxonomy" id="44745"/>
    <lineage>
        <taxon>Eukaryota</taxon>
        <taxon>Viridiplantae</taxon>
        <taxon>Chlorophyta</taxon>
        <taxon>core chlorophytes</taxon>
        <taxon>Chlorophyceae</taxon>
        <taxon>CS clade</taxon>
        <taxon>Chlamydomonadales</taxon>
        <taxon>Haematococcaceae</taxon>
        <taxon>Haematococcus</taxon>
    </lineage>
</organism>
<dbReference type="FunFam" id="1.10.472.80:FF:000158">
    <property type="match status" value="1"/>
</dbReference>
<dbReference type="InterPro" id="IPR000195">
    <property type="entry name" value="Rab-GAP-TBC_dom"/>
</dbReference>
<keyword evidence="3" id="KW-1185">Reference proteome</keyword>
<dbReference type="InterPro" id="IPR035969">
    <property type="entry name" value="Rab-GAP_TBC_sf"/>
</dbReference>
<dbReference type="PANTHER" id="PTHR22957:SF27">
    <property type="entry name" value="TBC1 DOMAIN FAMILY MEMBER 13"/>
    <property type="match status" value="1"/>
</dbReference>
<sequence>MSTEARVQRFKQELQASHINIHSLKRLAMQGIPEHANLRATVWKVLLGYLPPSPDEWSATLARRRTQYHVFCSDEETQQQITRDVMRTHPDLQFFSGRSEGAELHRQELQRALFMYAKLNPGLCYIQGMNELIAPLYYLFKHDPDPQARQYAEADAFWCFMELISEFRDHFCAQLDNAQTGIKATIRRLMTVLQACDYKLWQHIEVTCKVDPQYYAFRWITLLLAQEFPFPDTLRTWDTILGDPHGRMDCLLRICTAMILGQKERLMQGDFTVIMKTLQRYPLTNLEALLQKAASLPSCKDILGSSP</sequence>
<dbReference type="Gene3D" id="1.10.8.270">
    <property type="entry name" value="putative rabgap domain of human tbc1 domain family member 14 like domains"/>
    <property type="match status" value="1"/>
</dbReference>
<gene>
    <name evidence="2" type="ORF">HaLaN_18491</name>
</gene>
<feature type="domain" description="Rab-GAP TBC" evidence="1">
    <location>
        <begin position="33"/>
        <end position="244"/>
    </location>
</feature>
<dbReference type="Pfam" id="PF00566">
    <property type="entry name" value="RabGAP-TBC"/>
    <property type="match status" value="1"/>
</dbReference>
<accession>A0A699ZFA6</accession>
<dbReference type="GO" id="GO:0005096">
    <property type="term" value="F:GTPase activator activity"/>
    <property type="evidence" value="ECO:0007669"/>
    <property type="project" value="TreeGrafter"/>
</dbReference>
<dbReference type="AlphaFoldDB" id="A0A699ZFA6"/>
<name>A0A699ZFA6_HAELA</name>
<dbReference type="Gene3D" id="1.10.10.750">
    <property type="entry name" value="Ypt/Rab-GAP domain of gyp1p, domain 1"/>
    <property type="match status" value="1"/>
</dbReference>
<dbReference type="PANTHER" id="PTHR22957">
    <property type="entry name" value="TBC1 DOMAIN FAMILY MEMBER GTPASE-ACTIVATING PROTEIN"/>
    <property type="match status" value="1"/>
</dbReference>
<evidence type="ECO:0000313" key="2">
    <source>
        <dbReference type="EMBL" id="GFH21233.1"/>
    </source>
</evidence>
<dbReference type="EMBL" id="BLLF01001785">
    <property type="protein sequence ID" value="GFH21233.1"/>
    <property type="molecule type" value="Genomic_DNA"/>
</dbReference>
<comment type="caution">
    <text evidence="2">The sequence shown here is derived from an EMBL/GenBank/DDBJ whole genome shotgun (WGS) entry which is preliminary data.</text>
</comment>
<dbReference type="SMART" id="SM00164">
    <property type="entry name" value="TBC"/>
    <property type="match status" value="1"/>
</dbReference>
<dbReference type="Gene3D" id="1.10.472.80">
    <property type="entry name" value="Ypt/Rab-GAP domain of gyp1p, domain 3"/>
    <property type="match status" value="1"/>
</dbReference>
<proteinExistence type="predicted"/>
<dbReference type="SUPFAM" id="SSF47923">
    <property type="entry name" value="Ypt/Rab-GAP domain of gyp1p"/>
    <property type="match status" value="2"/>
</dbReference>
<dbReference type="GO" id="GO:0006886">
    <property type="term" value="P:intracellular protein transport"/>
    <property type="evidence" value="ECO:0007669"/>
    <property type="project" value="TreeGrafter"/>
</dbReference>
<evidence type="ECO:0000313" key="3">
    <source>
        <dbReference type="Proteomes" id="UP000485058"/>
    </source>
</evidence>
<evidence type="ECO:0000259" key="1">
    <source>
        <dbReference type="PROSITE" id="PS50086"/>
    </source>
</evidence>
<dbReference type="PROSITE" id="PS50086">
    <property type="entry name" value="TBC_RABGAP"/>
    <property type="match status" value="1"/>
</dbReference>
<dbReference type="Proteomes" id="UP000485058">
    <property type="component" value="Unassembled WGS sequence"/>
</dbReference>